<protein>
    <submittedName>
        <fullName evidence="2">Uncharacterized protein</fullName>
    </submittedName>
</protein>
<dbReference type="AlphaFoldDB" id="A0A9Q1KUF3"/>
<gene>
    <name evidence="2" type="ORF">Cgig2_005624</name>
</gene>
<accession>A0A9Q1KUF3</accession>
<evidence type="ECO:0000313" key="2">
    <source>
        <dbReference type="EMBL" id="KAJ8449602.1"/>
    </source>
</evidence>
<keyword evidence="3" id="KW-1185">Reference proteome</keyword>
<dbReference type="EMBL" id="JAKOGI010000020">
    <property type="protein sequence ID" value="KAJ8449602.1"/>
    <property type="molecule type" value="Genomic_DNA"/>
</dbReference>
<feature type="compositionally biased region" description="Polar residues" evidence="1">
    <location>
        <begin position="151"/>
        <end position="170"/>
    </location>
</feature>
<sequence>MLKQQGKFKWIRHWDDNTRLFFAKTKQRKLSSYIFTLTAGNGTTIEGFNQVGNMMLNYYKNLLGTQTTLRSCINMNILQLGGILDAEQQISLYRPISPRDVKEVLFSISNHKSPRPDGFSSGLQARKVHYTCYIQCSDLPNLDSQEHRNLLKSNPPTDAYSPNYQGAYNT</sequence>
<comment type="caution">
    <text evidence="2">The sequence shown here is derived from an EMBL/GenBank/DDBJ whole genome shotgun (WGS) entry which is preliminary data.</text>
</comment>
<name>A0A9Q1KUF3_9CARY</name>
<evidence type="ECO:0000256" key="1">
    <source>
        <dbReference type="SAM" id="MobiDB-lite"/>
    </source>
</evidence>
<proteinExistence type="predicted"/>
<organism evidence="2 3">
    <name type="scientific">Carnegiea gigantea</name>
    <dbReference type="NCBI Taxonomy" id="171969"/>
    <lineage>
        <taxon>Eukaryota</taxon>
        <taxon>Viridiplantae</taxon>
        <taxon>Streptophyta</taxon>
        <taxon>Embryophyta</taxon>
        <taxon>Tracheophyta</taxon>
        <taxon>Spermatophyta</taxon>
        <taxon>Magnoliopsida</taxon>
        <taxon>eudicotyledons</taxon>
        <taxon>Gunneridae</taxon>
        <taxon>Pentapetalae</taxon>
        <taxon>Caryophyllales</taxon>
        <taxon>Cactineae</taxon>
        <taxon>Cactaceae</taxon>
        <taxon>Cactoideae</taxon>
        <taxon>Echinocereeae</taxon>
        <taxon>Carnegiea</taxon>
    </lineage>
</organism>
<evidence type="ECO:0000313" key="3">
    <source>
        <dbReference type="Proteomes" id="UP001153076"/>
    </source>
</evidence>
<reference evidence="2" key="1">
    <citation type="submission" date="2022-04" db="EMBL/GenBank/DDBJ databases">
        <title>Carnegiea gigantea Genome sequencing and assembly v2.</title>
        <authorList>
            <person name="Copetti D."/>
            <person name="Sanderson M.J."/>
            <person name="Burquez A."/>
            <person name="Wojciechowski M.F."/>
        </authorList>
    </citation>
    <scope>NUCLEOTIDE SEQUENCE</scope>
    <source>
        <strain evidence="2">SGP5-SGP5p</strain>
        <tissue evidence="2">Aerial part</tissue>
    </source>
</reference>
<feature type="region of interest" description="Disordered" evidence="1">
    <location>
        <begin position="147"/>
        <end position="170"/>
    </location>
</feature>
<dbReference type="Proteomes" id="UP001153076">
    <property type="component" value="Unassembled WGS sequence"/>
</dbReference>
<dbReference type="OrthoDB" id="1112386at2759"/>